<keyword evidence="1" id="KW-0472">Membrane</keyword>
<dbReference type="AlphaFoldDB" id="A0A0A1FKE1"/>
<keyword evidence="3" id="KW-1185">Reference proteome</keyword>
<gene>
    <name evidence="2" type="ORF">LT85_4199</name>
</gene>
<protein>
    <submittedName>
        <fullName evidence="2">Uncharacterized protein</fullName>
    </submittedName>
</protein>
<reference evidence="3" key="1">
    <citation type="journal article" date="2014" name="Soil Biol. Biochem.">
        <title>Structure and function of bacterial communities in ageing soils: Insights from the Mendocino ecological staircase.</title>
        <authorList>
            <person name="Uroz S."/>
            <person name="Tech J.J."/>
            <person name="Sawaya N.A."/>
            <person name="Frey-Klett P."/>
            <person name="Leveau J.H.J."/>
        </authorList>
    </citation>
    <scope>NUCLEOTIDE SEQUENCE [LARGE SCALE GENOMIC DNA]</scope>
    <source>
        <strain evidence="3">Cal35</strain>
    </source>
</reference>
<evidence type="ECO:0000313" key="3">
    <source>
        <dbReference type="Proteomes" id="UP000030302"/>
    </source>
</evidence>
<dbReference type="EMBL" id="CP009962">
    <property type="protein sequence ID" value="AIY43357.1"/>
    <property type="molecule type" value="Genomic_DNA"/>
</dbReference>
<keyword evidence="1" id="KW-0812">Transmembrane</keyword>
<dbReference type="KEGG" id="care:LT85_4199"/>
<keyword evidence="1" id="KW-1133">Transmembrane helix</keyword>
<sequence>MLQHQARLDAPADEGFTAALMRALPPETERSPALALAQKRRAPGSGSVSALPGWLLISLPWLGIYGLVVTAAIMLWLAFTLAVIPASGLPVPPPLLGLGTMQAWTEMVNFLGAGLAHWMAPAMILGWLMWWLREQEWLLE</sequence>
<dbReference type="HOGENOM" id="CLU_1831725_0_0_4"/>
<dbReference type="Proteomes" id="UP000030302">
    <property type="component" value="Chromosome"/>
</dbReference>
<proteinExistence type="predicted"/>
<evidence type="ECO:0000256" key="1">
    <source>
        <dbReference type="SAM" id="Phobius"/>
    </source>
</evidence>
<feature type="transmembrane region" description="Helical" evidence="1">
    <location>
        <begin position="107"/>
        <end position="132"/>
    </location>
</feature>
<dbReference type="STRING" id="279058.LT85_4199"/>
<evidence type="ECO:0000313" key="2">
    <source>
        <dbReference type="EMBL" id="AIY43357.1"/>
    </source>
</evidence>
<accession>A0A0A1FKE1</accession>
<name>A0A0A1FKE1_9BURK</name>
<organism evidence="2 3">
    <name type="scientific">Collimonas arenae</name>
    <dbReference type="NCBI Taxonomy" id="279058"/>
    <lineage>
        <taxon>Bacteria</taxon>
        <taxon>Pseudomonadati</taxon>
        <taxon>Pseudomonadota</taxon>
        <taxon>Betaproteobacteria</taxon>
        <taxon>Burkholderiales</taxon>
        <taxon>Oxalobacteraceae</taxon>
        <taxon>Collimonas</taxon>
    </lineage>
</organism>
<feature type="transmembrane region" description="Helical" evidence="1">
    <location>
        <begin position="64"/>
        <end position="87"/>
    </location>
</feature>